<dbReference type="PRINTS" id="PR00039">
    <property type="entry name" value="HTHLYSR"/>
</dbReference>
<gene>
    <name evidence="7" type="ORF">GLE_4922</name>
</gene>
<evidence type="ECO:0000256" key="4">
    <source>
        <dbReference type="ARBA" id="ARBA00023163"/>
    </source>
</evidence>
<evidence type="ECO:0000313" key="8">
    <source>
        <dbReference type="Proteomes" id="UP000061569"/>
    </source>
</evidence>
<dbReference type="SUPFAM" id="SSF53850">
    <property type="entry name" value="Periplasmic binding protein-like II"/>
    <property type="match status" value="1"/>
</dbReference>
<evidence type="ECO:0000259" key="6">
    <source>
        <dbReference type="PROSITE" id="PS50931"/>
    </source>
</evidence>
<dbReference type="Gene3D" id="1.10.10.10">
    <property type="entry name" value="Winged helix-like DNA-binding domain superfamily/Winged helix DNA-binding domain"/>
    <property type="match status" value="1"/>
</dbReference>
<dbReference type="KEGG" id="lez:GLE_4922"/>
<evidence type="ECO:0000256" key="2">
    <source>
        <dbReference type="ARBA" id="ARBA00023015"/>
    </source>
</evidence>
<sequence length="383" mass="40798">MNPHPSVPPRAREDRRANLSAVAPAASRRDPSAGATPPPLACAAPAPVALSPPALPPPSPLSPAFSASYAGVVAFIAVATEGSFARAADRLGIGRSAVSRSVQKLEGQVGARLFSRTTRSTSLTPEGELFFDQCRPGMERIVQALEDLRELRDGPPRGQLRIGAAPGFGRKVLAPLLGEFRRRHPGVAIELVLDERTPELAVDRLDLAFRDGRLDDSQVIAKRLIPMQWLVCAAPDYARRHGLPASPAELARHACLNRRLGGGRLRAWEFKVDGRAQAFAPAAELAFNDDELLLHAAVDGQGLAQLPAYLACDALRSGALVHCLGGYAPDDGGHYLCYLSREQLPKRVRAFIDFATARVRALDLDCALDHACAAAPAPLAAVG</sequence>
<comment type="similarity">
    <text evidence="1">Belongs to the LysR transcriptional regulatory family.</text>
</comment>
<reference evidence="7 8" key="1">
    <citation type="submission" date="2015-11" db="EMBL/GenBank/DDBJ databases">
        <title>Genome sequences of Lysobacter enzymogenes strain C3 and Lysobacter antibioticus ATCC 29479.</title>
        <authorList>
            <person name="Kobayashi D.Y."/>
        </authorList>
    </citation>
    <scope>NUCLEOTIDE SEQUENCE [LARGE SCALE GENOMIC DNA]</scope>
    <source>
        <strain evidence="7 8">C3</strain>
    </source>
</reference>
<evidence type="ECO:0000256" key="1">
    <source>
        <dbReference type="ARBA" id="ARBA00009437"/>
    </source>
</evidence>
<dbReference type="InterPro" id="IPR036390">
    <property type="entry name" value="WH_DNA-bd_sf"/>
</dbReference>
<dbReference type="AlphaFoldDB" id="A0A0S2DNN6"/>
<dbReference type="Pfam" id="PF03466">
    <property type="entry name" value="LysR_substrate"/>
    <property type="match status" value="1"/>
</dbReference>
<dbReference type="SUPFAM" id="SSF46785">
    <property type="entry name" value="Winged helix' DNA-binding domain"/>
    <property type="match status" value="1"/>
</dbReference>
<dbReference type="InterPro" id="IPR036388">
    <property type="entry name" value="WH-like_DNA-bd_sf"/>
</dbReference>
<evidence type="ECO:0000313" key="7">
    <source>
        <dbReference type="EMBL" id="ALN60263.1"/>
    </source>
</evidence>
<proteinExistence type="inferred from homology"/>
<feature type="domain" description="HTH lysR-type" evidence="6">
    <location>
        <begin position="73"/>
        <end position="124"/>
    </location>
</feature>
<feature type="region of interest" description="Disordered" evidence="5">
    <location>
        <begin position="1"/>
        <end position="41"/>
    </location>
</feature>
<keyword evidence="2" id="KW-0805">Transcription regulation</keyword>
<dbReference type="CDD" id="cd08422">
    <property type="entry name" value="PBP2_CrgA_like"/>
    <property type="match status" value="1"/>
</dbReference>
<dbReference type="PANTHER" id="PTHR30537">
    <property type="entry name" value="HTH-TYPE TRANSCRIPTIONAL REGULATOR"/>
    <property type="match status" value="1"/>
</dbReference>
<dbReference type="GO" id="GO:0003700">
    <property type="term" value="F:DNA-binding transcription factor activity"/>
    <property type="evidence" value="ECO:0007669"/>
    <property type="project" value="InterPro"/>
</dbReference>
<name>A0A0S2DNN6_LYSEN</name>
<dbReference type="PANTHER" id="PTHR30537:SF5">
    <property type="entry name" value="HTH-TYPE TRANSCRIPTIONAL ACTIVATOR TTDR-RELATED"/>
    <property type="match status" value="1"/>
</dbReference>
<dbReference type="InterPro" id="IPR005119">
    <property type="entry name" value="LysR_subst-bd"/>
</dbReference>
<protein>
    <submittedName>
        <fullName evidence="7">Transcriptional regulator, LysR family</fullName>
    </submittedName>
</protein>
<dbReference type="Proteomes" id="UP000061569">
    <property type="component" value="Chromosome"/>
</dbReference>
<dbReference type="InterPro" id="IPR058163">
    <property type="entry name" value="LysR-type_TF_proteobact-type"/>
</dbReference>
<dbReference type="Pfam" id="PF00126">
    <property type="entry name" value="HTH_1"/>
    <property type="match status" value="1"/>
</dbReference>
<dbReference type="GO" id="GO:0003677">
    <property type="term" value="F:DNA binding"/>
    <property type="evidence" value="ECO:0007669"/>
    <property type="project" value="UniProtKB-KW"/>
</dbReference>
<evidence type="ECO:0000256" key="3">
    <source>
        <dbReference type="ARBA" id="ARBA00023125"/>
    </source>
</evidence>
<evidence type="ECO:0000256" key="5">
    <source>
        <dbReference type="SAM" id="MobiDB-lite"/>
    </source>
</evidence>
<keyword evidence="4" id="KW-0804">Transcription</keyword>
<dbReference type="InterPro" id="IPR000847">
    <property type="entry name" value="LysR_HTH_N"/>
</dbReference>
<dbReference type="STRING" id="69.GLE_4922"/>
<keyword evidence="3" id="KW-0238">DNA-binding</keyword>
<dbReference type="PATRIC" id="fig|69.6.peg.4851"/>
<accession>A0A0S2DNN6</accession>
<dbReference type="PROSITE" id="PS50931">
    <property type="entry name" value="HTH_LYSR"/>
    <property type="match status" value="1"/>
</dbReference>
<dbReference type="FunFam" id="1.10.10.10:FF:000001">
    <property type="entry name" value="LysR family transcriptional regulator"/>
    <property type="match status" value="1"/>
</dbReference>
<organism evidence="7 8">
    <name type="scientific">Lysobacter enzymogenes</name>
    <dbReference type="NCBI Taxonomy" id="69"/>
    <lineage>
        <taxon>Bacteria</taxon>
        <taxon>Pseudomonadati</taxon>
        <taxon>Pseudomonadota</taxon>
        <taxon>Gammaproteobacteria</taxon>
        <taxon>Lysobacterales</taxon>
        <taxon>Lysobacteraceae</taxon>
        <taxon>Lysobacter</taxon>
    </lineage>
</organism>
<dbReference type="OrthoDB" id="9813056at2"/>
<dbReference type="Gene3D" id="3.40.190.290">
    <property type="match status" value="1"/>
</dbReference>
<dbReference type="EMBL" id="CP013140">
    <property type="protein sequence ID" value="ALN60263.1"/>
    <property type="molecule type" value="Genomic_DNA"/>
</dbReference>